<dbReference type="RefSeq" id="WP_214621476.1">
    <property type="nucleotide sequence ID" value="NZ_JAHGAW010000001.1"/>
</dbReference>
<dbReference type="Pfam" id="PF01494">
    <property type="entry name" value="FAD_binding_3"/>
    <property type="match status" value="1"/>
</dbReference>
<dbReference type="PANTHER" id="PTHR43004:SF19">
    <property type="entry name" value="BINDING MONOOXYGENASE, PUTATIVE (JCVI)-RELATED"/>
    <property type="match status" value="1"/>
</dbReference>
<protein>
    <submittedName>
        <fullName evidence="5">FAD-dependent monooxygenase</fullName>
    </submittedName>
</protein>
<evidence type="ECO:0000259" key="4">
    <source>
        <dbReference type="Pfam" id="PF01494"/>
    </source>
</evidence>
<dbReference type="InterPro" id="IPR050641">
    <property type="entry name" value="RIFMO-like"/>
</dbReference>
<comment type="cofactor">
    <cofactor evidence="1">
        <name>FAD</name>
        <dbReference type="ChEBI" id="CHEBI:57692"/>
    </cofactor>
</comment>
<keyword evidence="5" id="KW-0503">Monooxygenase</keyword>
<proteinExistence type="predicted"/>
<dbReference type="Proteomes" id="UP001138757">
    <property type="component" value="Unassembled WGS sequence"/>
</dbReference>
<organism evidence="5 6">
    <name type="scientific">Sphingobium nicotianae</name>
    <dbReference type="NCBI Taxonomy" id="2782607"/>
    <lineage>
        <taxon>Bacteria</taxon>
        <taxon>Pseudomonadati</taxon>
        <taxon>Pseudomonadota</taxon>
        <taxon>Alphaproteobacteria</taxon>
        <taxon>Sphingomonadales</taxon>
        <taxon>Sphingomonadaceae</taxon>
        <taxon>Sphingobium</taxon>
    </lineage>
</organism>
<accession>A0A9X1D8K9</accession>
<sequence length="401" mass="44422">MTEQRDVVIVGAGPVGFVTALGLARQGIDVTLIDAEPGIVNSPRAAIYHPVTMELLDRLGVIDDCMAIAFHCHGLAMRYPETGDIIAFNYEKAALPEQKYKFNLHFGQHELAAVIADHLARLPNTRVHWNHRLEGLVQDGERVMLGVETPDGRKQISARWVIGADGARSTVRHLLGLPFEGFTWPERFIATNVEVDLRALGYFDTNMVIDPVNWAVIARLSRGNLWRLTYGEDGRLDEETMWERVPAHYRAFMPPETDYKIVQAAPYRCHERSAPSFRVDRVLLAGDAAHACNPCGGLGLTTGLMDANALFQLLGAVMHGHVGEEALDHYARERRRIFLEITSPSAQHFKKQMSEPDPAVRAQQREATRKAMENPSTATMSAVISRRIVGGPLPVGAALAL</sequence>
<dbReference type="InterPro" id="IPR036188">
    <property type="entry name" value="FAD/NAD-bd_sf"/>
</dbReference>
<dbReference type="PANTHER" id="PTHR43004">
    <property type="entry name" value="TRK SYSTEM POTASSIUM UPTAKE PROTEIN"/>
    <property type="match status" value="1"/>
</dbReference>
<dbReference type="AlphaFoldDB" id="A0A9X1D8K9"/>
<comment type="caution">
    <text evidence="5">The sequence shown here is derived from an EMBL/GenBank/DDBJ whole genome shotgun (WGS) entry which is preliminary data.</text>
</comment>
<keyword evidence="6" id="KW-1185">Reference proteome</keyword>
<evidence type="ECO:0000256" key="2">
    <source>
        <dbReference type="ARBA" id="ARBA00022630"/>
    </source>
</evidence>
<dbReference type="SUPFAM" id="SSF51905">
    <property type="entry name" value="FAD/NAD(P)-binding domain"/>
    <property type="match status" value="1"/>
</dbReference>
<dbReference type="GO" id="GO:0071949">
    <property type="term" value="F:FAD binding"/>
    <property type="evidence" value="ECO:0007669"/>
    <property type="project" value="InterPro"/>
</dbReference>
<evidence type="ECO:0000313" key="6">
    <source>
        <dbReference type="Proteomes" id="UP001138757"/>
    </source>
</evidence>
<evidence type="ECO:0000256" key="3">
    <source>
        <dbReference type="ARBA" id="ARBA00022827"/>
    </source>
</evidence>
<dbReference type="EMBL" id="JAHGAW010000001">
    <property type="protein sequence ID" value="MBT2185749.1"/>
    <property type="molecule type" value="Genomic_DNA"/>
</dbReference>
<dbReference type="PRINTS" id="PR00420">
    <property type="entry name" value="RNGMNOXGNASE"/>
</dbReference>
<evidence type="ECO:0000313" key="5">
    <source>
        <dbReference type="EMBL" id="MBT2185749.1"/>
    </source>
</evidence>
<keyword evidence="3" id="KW-0274">FAD</keyword>
<reference evidence="5" key="1">
    <citation type="submission" date="2021-05" db="EMBL/GenBank/DDBJ databases">
        <title>Genome of Sphingobium sp. strain.</title>
        <authorList>
            <person name="Fan R."/>
        </authorList>
    </citation>
    <scope>NUCLEOTIDE SEQUENCE</scope>
    <source>
        <strain evidence="5">H33</strain>
    </source>
</reference>
<evidence type="ECO:0000256" key="1">
    <source>
        <dbReference type="ARBA" id="ARBA00001974"/>
    </source>
</evidence>
<keyword evidence="5" id="KW-0560">Oxidoreductase</keyword>
<dbReference type="Gene3D" id="3.30.70.2450">
    <property type="match status" value="1"/>
</dbReference>
<dbReference type="InterPro" id="IPR002938">
    <property type="entry name" value="FAD-bd"/>
</dbReference>
<keyword evidence="2" id="KW-0285">Flavoprotein</keyword>
<gene>
    <name evidence="5" type="ORF">KK488_02185</name>
</gene>
<dbReference type="GO" id="GO:0016709">
    <property type="term" value="F:oxidoreductase activity, acting on paired donors, with incorporation or reduction of molecular oxygen, NAD(P)H as one donor, and incorporation of one atom of oxygen"/>
    <property type="evidence" value="ECO:0007669"/>
    <property type="project" value="UniProtKB-ARBA"/>
</dbReference>
<name>A0A9X1D8K9_9SPHN</name>
<dbReference type="Gene3D" id="3.50.50.60">
    <property type="entry name" value="FAD/NAD(P)-binding domain"/>
    <property type="match status" value="1"/>
</dbReference>
<feature type="domain" description="FAD-binding" evidence="4">
    <location>
        <begin position="6"/>
        <end position="337"/>
    </location>
</feature>